<feature type="transmembrane region" description="Helical" evidence="2">
    <location>
        <begin position="12"/>
        <end position="29"/>
    </location>
</feature>
<evidence type="ECO:0000256" key="1">
    <source>
        <dbReference type="SAM" id="MobiDB-lite"/>
    </source>
</evidence>
<dbReference type="Proteomes" id="UP001144396">
    <property type="component" value="Unassembled WGS sequence"/>
</dbReference>
<proteinExistence type="predicted"/>
<evidence type="ECO:0000313" key="3">
    <source>
        <dbReference type="EMBL" id="GLI28658.1"/>
    </source>
</evidence>
<protein>
    <submittedName>
        <fullName evidence="3">Uncharacterized protein</fullName>
    </submittedName>
</protein>
<feature type="transmembrane region" description="Helical" evidence="2">
    <location>
        <begin position="97"/>
        <end position="117"/>
    </location>
</feature>
<name>A0A9W6D2Y7_9MICO</name>
<feature type="transmembrane region" description="Helical" evidence="2">
    <location>
        <begin position="35"/>
        <end position="59"/>
    </location>
</feature>
<dbReference type="AlphaFoldDB" id="A0A9W6D2Y7"/>
<accession>A0A9W6D2Y7</accession>
<sequence>MLLRRIFYRWQFIAAFVLPAWLFVGWGIWGESAWGILGLLIAAPASFLSLIVVAGITAARATARQERAVSWIDVGIMTAWHLALIGVGFSGPAAGTFAVFAVLLALAAFWSAVWQLLRDSARRAQATFAEFERQAQMPPQAGTRPPQAGQGPRRGPDDGDVIIVHEVRDPS</sequence>
<keyword evidence="4" id="KW-1185">Reference proteome</keyword>
<keyword evidence="2" id="KW-0472">Membrane</keyword>
<dbReference type="EMBL" id="BSDP01000001">
    <property type="protein sequence ID" value="GLI28658.1"/>
    <property type="molecule type" value="Genomic_DNA"/>
</dbReference>
<keyword evidence="2" id="KW-0812">Transmembrane</keyword>
<feature type="compositionally biased region" description="Low complexity" evidence="1">
    <location>
        <begin position="138"/>
        <end position="153"/>
    </location>
</feature>
<evidence type="ECO:0000313" key="4">
    <source>
        <dbReference type="Proteomes" id="UP001144396"/>
    </source>
</evidence>
<keyword evidence="2" id="KW-1133">Transmembrane helix</keyword>
<organism evidence="3 4">
    <name type="scientific">Agromyces rhizosphaerae</name>
    <dbReference type="NCBI Taxonomy" id="88374"/>
    <lineage>
        <taxon>Bacteria</taxon>
        <taxon>Bacillati</taxon>
        <taxon>Actinomycetota</taxon>
        <taxon>Actinomycetes</taxon>
        <taxon>Micrococcales</taxon>
        <taxon>Microbacteriaceae</taxon>
        <taxon>Agromyces</taxon>
    </lineage>
</organism>
<comment type="caution">
    <text evidence="3">The sequence shown here is derived from an EMBL/GenBank/DDBJ whole genome shotgun (WGS) entry which is preliminary data.</text>
</comment>
<feature type="transmembrane region" description="Helical" evidence="2">
    <location>
        <begin position="71"/>
        <end position="91"/>
    </location>
</feature>
<evidence type="ECO:0000256" key="2">
    <source>
        <dbReference type="SAM" id="Phobius"/>
    </source>
</evidence>
<dbReference type="RefSeq" id="WP_281886224.1">
    <property type="nucleotide sequence ID" value="NZ_BSDP01000001.1"/>
</dbReference>
<feature type="region of interest" description="Disordered" evidence="1">
    <location>
        <begin position="132"/>
        <end position="161"/>
    </location>
</feature>
<reference evidence="3" key="1">
    <citation type="submission" date="2022-12" db="EMBL/GenBank/DDBJ databases">
        <title>Reference genome sequencing for broad-spectrum identification of bacterial and archaeal isolates by mass spectrometry.</title>
        <authorList>
            <person name="Sekiguchi Y."/>
            <person name="Tourlousse D.M."/>
        </authorList>
    </citation>
    <scope>NUCLEOTIDE SEQUENCE</scope>
    <source>
        <strain evidence="3">14</strain>
    </source>
</reference>
<gene>
    <name evidence="3" type="ORF">ARHIZOSPH14_29000</name>
</gene>